<dbReference type="InterPro" id="IPR038375">
    <property type="entry name" value="NDUFAF7_sf"/>
</dbReference>
<evidence type="ECO:0000313" key="9">
    <source>
        <dbReference type="EMBL" id="KAG6295991.1"/>
    </source>
</evidence>
<dbReference type="PANTHER" id="PTHR12049">
    <property type="entry name" value="PROTEIN ARGININE METHYLTRANSFERASE NDUFAF7, MITOCHONDRIAL"/>
    <property type="match status" value="1"/>
</dbReference>
<dbReference type="EMBL" id="SRRH01000180">
    <property type="protein sequence ID" value="KAG6295991.1"/>
    <property type="molecule type" value="Genomic_DNA"/>
</dbReference>
<comment type="subcellular location">
    <subcellularLocation>
        <location evidence="1 7">Mitochondrion</location>
    </subcellularLocation>
</comment>
<evidence type="ECO:0000256" key="3">
    <source>
        <dbReference type="ARBA" id="ARBA00022603"/>
    </source>
</evidence>
<reference evidence="9 10" key="1">
    <citation type="journal article" date="2020" name="bioRxiv">
        <title>Whole genome comparisons of ergot fungi reveals the divergence and evolution of species within the genus Claviceps are the result of varying mechanisms driving genome evolution and host range expansion.</title>
        <authorList>
            <person name="Wyka S.A."/>
            <person name="Mondo S.J."/>
            <person name="Liu M."/>
            <person name="Dettman J."/>
            <person name="Nalam V."/>
            <person name="Broders K.D."/>
        </authorList>
    </citation>
    <scope>NUCLEOTIDE SEQUENCE [LARGE SCALE GENOMIC DNA]</scope>
    <source>
        <strain evidence="9 10">Clav52</strain>
    </source>
</reference>
<dbReference type="AlphaFoldDB" id="A0A9P7U681"/>
<comment type="similarity">
    <text evidence="2 7">Belongs to the NDUFAF7 family.</text>
</comment>
<dbReference type="Proteomes" id="UP000707071">
    <property type="component" value="Unassembled WGS sequence"/>
</dbReference>
<dbReference type="Pfam" id="PF02636">
    <property type="entry name" value="Methyltransf_28"/>
    <property type="match status" value="1"/>
</dbReference>
<keyword evidence="5 7" id="KW-0496">Mitochondrion</keyword>
<feature type="compositionally biased region" description="Basic and acidic residues" evidence="8">
    <location>
        <begin position="123"/>
        <end position="132"/>
    </location>
</feature>
<dbReference type="InterPro" id="IPR029063">
    <property type="entry name" value="SAM-dependent_MTases_sf"/>
</dbReference>
<feature type="region of interest" description="Disordered" evidence="8">
    <location>
        <begin position="98"/>
        <end position="133"/>
    </location>
</feature>
<keyword evidence="10" id="KW-1185">Reference proteome</keyword>
<sequence length="575" mass="67110">MFVNEFMNEVVSAPPSNPGPRNLLIAPLSHSELHLPKRYKAVEKATHRELHHSELSSSFASTGASAMDSPIVAQLFRQLFRTRPAGCRSRLHEWRPASTASRHFQRQRPQQACSYATRAPRPSLDRGMKSNESRWQQRTNLMPEDRMDEFAQYPNISMAELQMRKERPRKVKMLLRDFIDDSLYNPHYGYFSKQAVIFSPDEPFDFNSMRDDIDFQAELGRRYTEFEDLLDDKEGENPARQLWHTPTELFRPFYGEAIARYLVANYHLTTFPYDDLLIYEMGAGRGTLMLNILDYIREADPQVYARTRYNIIEISSNLADLQSQRLLATAESRGHRDKVSIVNRSIFEWDQYVPSPCFFLAMEVFDNFSHDGIRYDMATEEPLQEHVVVDDIGDLYEFYVRDLDPVAARFFRVRHAATGGQYRRPFLRNPALRYLSARMPFASNLSDIEYIPTRLMQFFDVLERHFPGHRLVTSDFDWLPDTVKGLNAPVVQTRYRRKMVPVTTPLVHQGYFDILFPTDFRVTEAMYRAITGKLSRVMSHGDFLRRWSYVEDTETRSGDNPLLSYYKNASVLVTV</sequence>
<keyword evidence="3 7" id="KW-0489">Methyltransferase</keyword>
<accession>A0A9P7U681</accession>
<dbReference type="SUPFAM" id="SSF53335">
    <property type="entry name" value="S-adenosyl-L-methionine-dependent methyltransferases"/>
    <property type="match status" value="1"/>
</dbReference>
<dbReference type="FunFam" id="3.40.50.12710:FF:000002">
    <property type="entry name" value="Protein arginine methyltransferase NDUFAF7"/>
    <property type="match status" value="1"/>
</dbReference>
<evidence type="ECO:0000256" key="1">
    <source>
        <dbReference type="ARBA" id="ARBA00004173"/>
    </source>
</evidence>
<comment type="catalytic activity">
    <reaction evidence="6 7">
        <text>L-arginyl-[protein] + 2 S-adenosyl-L-methionine = N(omega),N(omega)'-dimethyl-L-arginyl-[protein] + 2 S-adenosyl-L-homocysteine + 2 H(+)</text>
        <dbReference type="Rhea" id="RHEA:48108"/>
        <dbReference type="Rhea" id="RHEA-COMP:10532"/>
        <dbReference type="Rhea" id="RHEA-COMP:11992"/>
        <dbReference type="ChEBI" id="CHEBI:15378"/>
        <dbReference type="ChEBI" id="CHEBI:29965"/>
        <dbReference type="ChEBI" id="CHEBI:57856"/>
        <dbReference type="ChEBI" id="CHEBI:59789"/>
        <dbReference type="ChEBI" id="CHEBI:88221"/>
        <dbReference type="EC" id="2.1.1.320"/>
    </reaction>
</comment>
<feature type="compositionally biased region" description="Polar residues" evidence="8">
    <location>
        <begin position="98"/>
        <end position="114"/>
    </location>
</feature>
<dbReference type="PANTHER" id="PTHR12049:SF5">
    <property type="entry name" value="PROTEIN ARGININE METHYLTRANSFERASE NDUFAF7 HOMOLOG, MITOCHONDRIAL"/>
    <property type="match status" value="1"/>
</dbReference>
<dbReference type="GO" id="GO:0005739">
    <property type="term" value="C:mitochondrion"/>
    <property type="evidence" value="ECO:0007669"/>
    <property type="project" value="UniProtKB-SubCell"/>
</dbReference>
<dbReference type="InterPro" id="IPR003788">
    <property type="entry name" value="NDUFAF7"/>
</dbReference>
<proteinExistence type="inferred from homology"/>
<evidence type="ECO:0000256" key="2">
    <source>
        <dbReference type="ARBA" id="ARBA00005891"/>
    </source>
</evidence>
<evidence type="ECO:0000256" key="6">
    <source>
        <dbReference type="ARBA" id="ARBA00048612"/>
    </source>
</evidence>
<evidence type="ECO:0000313" key="10">
    <source>
        <dbReference type="Proteomes" id="UP000707071"/>
    </source>
</evidence>
<gene>
    <name evidence="9" type="ORF">E4U09_001951</name>
</gene>
<evidence type="ECO:0000256" key="7">
    <source>
        <dbReference type="RuleBase" id="RU364114"/>
    </source>
</evidence>
<keyword evidence="4 7" id="KW-0808">Transferase</keyword>
<comment type="caution">
    <text evidence="9">The sequence shown here is derived from an EMBL/GenBank/DDBJ whole genome shotgun (WGS) entry which is preliminary data.</text>
</comment>
<dbReference type="GO" id="GO:0032259">
    <property type="term" value="P:methylation"/>
    <property type="evidence" value="ECO:0007669"/>
    <property type="project" value="UniProtKB-KW"/>
</dbReference>
<evidence type="ECO:0000256" key="4">
    <source>
        <dbReference type="ARBA" id="ARBA00022679"/>
    </source>
</evidence>
<comment type="function">
    <text evidence="7">Arginine methyltransferase involved in the assembly or stability of mitochondrial NADH:ubiquinone oxidoreductase complex (complex I).</text>
</comment>
<protein>
    <recommendedName>
        <fullName evidence="7">Protein arginine methyltransferase NDUFAF7</fullName>
        <ecNumber evidence="7">2.1.1.320</ecNumber>
    </recommendedName>
</protein>
<organism evidence="9 10">
    <name type="scientific">Claviceps aff. purpurea</name>
    <dbReference type="NCBI Taxonomy" id="1967640"/>
    <lineage>
        <taxon>Eukaryota</taxon>
        <taxon>Fungi</taxon>
        <taxon>Dikarya</taxon>
        <taxon>Ascomycota</taxon>
        <taxon>Pezizomycotina</taxon>
        <taxon>Sordariomycetes</taxon>
        <taxon>Hypocreomycetidae</taxon>
        <taxon>Hypocreales</taxon>
        <taxon>Clavicipitaceae</taxon>
        <taxon>Claviceps</taxon>
    </lineage>
</organism>
<dbReference type="GO" id="GO:0035243">
    <property type="term" value="F:protein-arginine omega-N symmetric methyltransferase activity"/>
    <property type="evidence" value="ECO:0007669"/>
    <property type="project" value="UniProtKB-EC"/>
</dbReference>
<dbReference type="Gene3D" id="3.40.50.12710">
    <property type="match status" value="1"/>
</dbReference>
<evidence type="ECO:0000256" key="5">
    <source>
        <dbReference type="ARBA" id="ARBA00023128"/>
    </source>
</evidence>
<evidence type="ECO:0000256" key="8">
    <source>
        <dbReference type="SAM" id="MobiDB-lite"/>
    </source>
</evidence>
<dbReference type="EC" id="2.1.1.320" evidence="7"/>
<name>A0A9P7U681_9HYPO</name>